<comment type="caution">
    <text evidence="2">The sequence shown here is derived from an EMBL/GenBank/DDBJ whole genome shotgun (WGS) entry which is preliminary data.</text>
</comment>
<feature type="domain" description="Peptidase C51" evidence="1">
    <location>
        <begin position="29"/>
        <end position="156"/>
    </location>
</feature>
<dbReference type="InterPro" id="IPR038765">
    <property type="entry name" value="Papain-like_cys_pep_sf"/>
</dbReference>
<dbReference type="EMBL" id="BAAALG010000012">
    <property type="protein sequence ID" value="GAA1109555.1"/>
    <property type="molecule type" value="Genomic_DNA"/>
</dbReference>
<sequence length="518" mass="54538">MLAVMLPATTPPASATNVYLCKGYDACAKAGYSHAGYKSAGSKMWWQMYSGHNCTNYAAYRVIQNGYSSKRPWTGSGNATNWGVAMKSITDSRPAVGAIAWWKANTPGVGSAGHVAYVERVISSSEIVISEDSWGGDFSWRRITTASNRWPSGFIHFTDRELANTRTPSISGTLQVGQTLSANYGRWDNSPSTYAAQWFAGGVAIPGATKPTYVVTPDVRTKKLTLQVTATRTGYQSATAVSAATAAVGFGQFEAVKPPEITGAAEVDEVLSVDPGTWSPSPSLSTVQWYANGAEIPGATAWDLPLTQQQIDAQITAKVTAKVYGYKLTSTTTAPTEKVLAGTIEIAKPSSVVGKPRLGATLSASPGTYAPADATVVHTWLRNGVAVGTGPSYKIGAADLGAVISLRTDLTRAKYRAASEQVALGGPVTVKPVTKVATVGKRKRAVVKVKVSAAGAPPINGRVRVRVAGKLQEVRLVNGWARLVFTPVAPGVRKVAVRFLGAGPYLVSGRATTVKVLK</sequence>
<organism evidence="2 3">
    <name type="scientific">Nocardioides dubius</name>
    <dbReference type="NCBI Taxonomy" id="317019"/>
    <lineage>
        <taxon>Bacteria</taxon>
        <taxon>Bacillati</taxon>
        <taxon>Actinomycetota</taxon>
        <taxon>Actinomycetes</taxon>
        <taxon>Propionibacteriales</taxon>
        <taxon>Nocardioidaceae</taxon>
        <taxon>Nocardioides</taxon>
    </lineage>
</organism>
<dbReference type="Gene3D" id="3.90.1720.10">
    <property type="entry name" value="endopeptidase domain like (from Nostoc punctiforme)"/>
    <property type="match status" value="1"/>
</dbReference>
<keyword evidence="3" id="KW-1185">Reference proteome</keyword>
<evidence type="ECO:0000259" key="1">
    <source>
        <dbReference type="PROSITE" id="PS50911"/>
    </source>
</evidence>
<protein>
    <recommendedName>
        <fullName evidence="1">Peptidase C51 domain-containing protein</fullName>
    </recommendedName>
</protein>
<dbReference type="SUPFAM" id="SSF54001">
    <property type="entry name" value="Cysteine proteinases"/>
    <property type="match status" value="1"/>
</dbReference>
<accession>A0ABN1U0A9</accession>
<proteinExistence type="predicted"/>
<reference evidence="2 3" key="1">
    <citation type="journal article" date="2019" name="Int. J. Syst. Evol. Microbiol.">
        <title>The Global Catalogue of Microorganisms (GCM) 10K type strain sequencing project: providing services to taxonomists for standard genome sequencing and annotation.</title>
        <authorList>
            <consortium name="The Broad Institute Genomics Platform"/>
            <consortium name="The Broad Institute Genome Sequencing Center for Infectious Disease"/>
            <person name="Wu L."/>
            <person name="Ma J."/>
        </authorList>
    </citation>
    <scope>NUCLEOTIDE SEQUENCE [LARGE SCALE GENOMIC DNA]</scope>
    <source>
        <strain evidence="2 3">JCM 13008</strain>
    </source>
</reference>
<dbReference type="Pfam" id="PF05257">
    <property type="entry name" value="CHAP"/>
    <property type="match status" value="1"/>
</dbReference>
<name>A0ABN1U0A9_9ACTN</name>
<gene>
    <name evidence="2" type="ORF">GCM10009668_32460</name>
</gene>
<dbReference type="PROSITE" id="PS50911">
    <property type="entry name" value="CHAP"/>
    <property type="match status" value="1"/>
</dbReference>
<dbReference type="Gene3D" id="2.60.40.2700">
    <property type="match status" value="3"/>
</dbReference>
<evidence type="ECO:0000313" key="3">
    <source>
        <dbReference type="Proteomes" id="UP001501581"/>
    </source>
</evidence>
<evidence type="ECO:0000313" key="2">
    <source>
        <dbReference type="EMBL" id="GAA1109555.1"/>
    </source>
</evidence>
<dbReference type="Proteomes" id="UP001501581">
    <property type="component" value="Unassembled WGS sequence"/>
</dbReference>
<dbReference type="InterPro" id="IPR007921">
    <property type="entry name" value="CHAP_dom"/>
</dbReference>